<dbReference type="NCBIfam" id="TIGR02727">
    <property type="entry name" value="MTHFS_bact"/>
    <property type="match status" value="1"/>
</dbReference>
<reference evidence="7" key="1">
    <citation type="submission" date="2014-11" db="EMBL/GenBank/DDBJ databases">
        <authorList>
            <person name="Hornung B.V."/>
        </authorList>
    </citation>
    <scope>NUCLEOTIDE SEQUENCE</scope>
    <source>
        <strain evidence="7">INE</strain>
    </source>
</reference>
<proteinExistence type="inferred from homology"/>
<protein>
    <recommendedName>
        <fullName evidence="5">5-formyltetrahydrofolate cyclo-ligase</fullName>
        <ecNumber evidence="5">6.3.3.2</ecNumber>
    </recommendedName>
</protein>
<dbReference type="PANTHER" id="PTHR23407">
    <property type="entry name" value="ATPASE INHIBITOR/5-FORMYLTETRAHYDROFOLATE CYCLO-LIGASE"/>
    <property type="match status" value="1"/>
</dbReference>
<dbReference type="EMBL" id="CDGJ01000017">
    <property type="protein sequence ID" value="CEJ06171.1"/>
    <property type="molecule type" value="Genomic_DNA"/>
</dbReference>
<dbReference type="InterPro" id="IPR037171">
    <property type="entry name" value="NagB/RpiA_transferase-like"/>
</dbReference>
<evidence type="ECO:0000313" key="7">
    <source>
        <dbReference type="EMBL" id="CEJ06171.1"/>
    </source>
</evidence>
<keyword evidence="5" id="KW-0460">Magnesium</keyword>
<evidence type="ECO:0000256" key="5">
    <source>
        <dbReference type="RuleBase" id="RU361279"/>
    </source>
</evidence>
<comment type="cofactor">
    <cofactor evidence="5">
        <name>Mg(2+)</name>
        <dbReference type="ChEBI" id="CHEBI:18420"/>
    </cofactor>
</comment>
<evidence type="ECO:0000313" key="8">
    <source>
        <dbReference type="Proteomes" id="UP001071230"/>
    </source>
</evidence>
<feature type="binding site" evidence="4">
    <location>
        <position position="55"/>
    </location>
    <ligand>
        <name>substrate</name>
    </ligand>
</feature>
<evidence type="ECO:0000256" key="4">
    <source>
        <dbReference type="PIRSR" id="PIRSR006806-1"/>
    </source>
</evidence>
<dbReference type="KEGG" id="aacx:DEACI_1373"/>
<accession>A0A8S0X4D3</accession>
<dbReference type="RefSeq" id="WP_240984351.1">
    <property type="nucleotide sequence ID" value="NZ_CDGJ01000017.1"/>
</dbReference>
<organism evidence="6">
    <name type="scientific">Acididesulfobacillus acetoxydans</name>
    <dbReference type="NCBI Taxonomy" id="1561005"/>
    <lineage>
        <taxon>Bacteria</taxon>
        <taxon>Bacillati</taxon>
        <taxon>Bacillota</taxon>
        <taxon>Clostridia</taxon>
        <taxon>Eubacteriales</taxon>
        <taxon>Peptococcaceae</taxon>
        <taxon>Acididesulfobacillus</taxon>
    </lineage>
</organism>
<dbReference type="SUPFAM" id="SSF100950">
    <property type="entry name" value="NagB/RpiA/CoA transferase-like"/>
    <property type="match status" value="1"/>
</dbReference>
<sequence>MDRKKEVRTLALNRRAALSENERRLKSRQIQSLVAALPEYKQARTVMLFLNFRDEAETTGLAAQTLAEGKGLVLPRCAPGGLLIPAFIHDLDQDVEPGTWGIREPKKDCLREANPESVDFVLVPGAAFDRQGNRLGYGGGYYDRFFARLRPMAARVAIGFAVQVLPEVPVDEHDQKIDILVTEEGVERFHKTR</sequence>
<feature type="binding site" evidence="4">
    <location>
        <begin position="4"/>
        <end position="8"/>
    </location>
    <ligand>
        <name>ATP</name>
        <dbReference type="ChEBI" id="CHEBI:30616"/>
    </ligand>
</feature>
<evidence type="ECO:0000256" key="3">
    <source>
        <dbReference type="ARBA" id="ARBA00022840"/>
    </source>
</evidence>
<keyword evidence="3 4" id="KW-0067">ATP-binding</keyword>
<dbReference type="Gene3D" id="3.40.50.10420">
    <property type="entry name" value="NagB/RpiA/CoA transferase-like"/>
    <property type="match status" value="1"/>
</dbReference>
<feature type="binding site" evidence="4">
    <location>
        <begin position="134"/>
        <end position="142"/>
    </location>
    <ligand>
        <name>ATP</name>
        <dbReference type="ChEBI" id="CHEBI:30616"/>
    </ligand>
</feature>
<comment type="similarity">
    <text evidence="1 5">Belongs to the 5-formyltetrahydrofolate cyclo-ligase family.</text>
</comment>
<dbReference type="GO" id="GO:0035999">
    <property type="term" value="P:tetrahydrofolate interconversion"/>
    <property type="evidence" value="ECO:0007669"/>
    <property type="project" value="TreeGrafter"/>
</dbReference>
<dbReference type="PANTHER" id="PTHR23407:SF1">
    <property type="entry name" value="5-FORMYLTETRAHYDROFOLATE CYCLO-LIGASE"/>
    <property type="match status" value="1"/>
</dbReference>
<dbReference type="Pfam" id="PF01812">
    <property type="entry name" value="5-FTHF_cyc-lig"/>
    <property type="match status" value="1"/>
</dbReference>
<dbReference type="EMBL" id="LR746496">
    <property type="protein sequence ID" value="CAA7600720.1"/>
    <property type="molecule type" value="Genomic_DNA"/>
</dbReference>
<name>A0A8S0X4D3_9FIRM</name>
<comment type="catalytic activity">
    <reaction evidence="5">
        <text>(6S)-5-formyl-5,6,7,8-tetrahydrofolate + ATP = (6R)-5,10-methenyltetrahydrofolate + ADP + phosphate</text>
        <dbReference type="Rhea" id="RHEA:10488"/>
        <dbReference type="ChEBI" id="CHEBI:30616"/>
        <dbReference type="ChEBI" id="CHEBI:43474"/>
        <dbReference type="ChEBI" id="CHEBI:57455"/>
        <dbReference type="ChEBI" id="CHEBI:57457"/>
        <dbReference type="ChEBI" id="CHEBI:456216"/>
        <dbReference type="EC" id="6.3.3.2"/>
    </reaction>
</comment>
<feature type="binding site" evidence="4">
    <location>
        <position position="50"/>
    </location>
    <ligand>
        <name>substrate</name>
    </ligand>
</feature>
<keyword evidence="5" id="KW-0479">Metal-binding</keyword>
<evidence type="ECO:0000313" key="6">
    <source>
        <dbReference type="EMBL" id="CAA7600720.1"/>
    </source>
</evidence>
<dbReference type="Proteomes" id="UP001071230">
    <property type="component" value="Unassembled WGS sequence"/>
</dbReference>
<dbReference type="GO" id="GO:0009396">
    <property type="term" value="P:folic acid-containing compound biosynthetic process"/>
    <property type="evidence" value="ECO:0007669"/>
    <property type="project" value="TreeGrafter"/>
</dbReference>
<reference evidence="6" key="2">
    <citation type="submission" date="2020-01" db="EMBL/GenBank/DDBJ databases">
        <authorList>
            <person name="Hornung B."/>
        </authorList>
    </citation>
    <scope>NUCLEOTIDE SEQUENCE</scope>
    <source>
        <strain evidence="6">PacBioINE</strain>
    </source>
</reference>
<dbReference type="EC" id="6.3.3.2" evidence="5"/>
<dbReference type="AlphaFoldDB" id="A0A8S0X4D3"/>
<keyword evidence="8" id="KW-1185">Reference proteome</keyword>
<dbReference type="Proteomes" id="UP000836597">
    <property type="component" value="Chromosome"/>
</dbReference>
<gene>
    <name evidence="7" type="ORF">DEACI_0617</name>
    <name evidence="6" type="ORF">DEACI_1373</name>
</gene>
<keyword evidence="6" id="KW-0436">Ligase</keyword>
<dbReference type="GO" id="GO:0005524">
    <property type="term" value="F:ATP binding"/>
    <property type="evidence" value="ECO:0007669"/>
    <property type="project" value="UniProtKB-KW"/>
</dbReference>
<dbReference type="InterPro" id="IPR002698">
    <property type="entry name" value="FTHF_cligase"/>
</dbReference>
<dbReference type="GO" id="GO:0030272">
    <property type="term" value="F:5-formyltetrahydrofolate cyclo-ligase activity"/>
    <property type="evidence" value="ECO:0007669"/>
    <property type="project" value="UniProtKB-EC"/>
</dbReference>
<dbReference type="GO" id="GO:0046872">
    <property type="term" value="F:metal ion binding"/>
    <property type="evidence" value="ECO:0007669"/>
    <property type="project" value="UniProtKB-KW"/>
</dbReference>
<dbReference type="PIRSF" id="PIRSF006806">
    <property type="entry name" value="FTHF_cligase"/>
    <property type="match status" value="1"/>
</dbReference>
<evidence type="ECO:0000256" key="2">
    <source>
        <dbReference type="ARBA" id="ARBA00022741"/>
    </source>
</evidence>
<keyword evidence="2 4" id="KW-0547">Nucleotide-binding</keyword>
<evidence type="ECO:0000256" key="1">
    <source>
        <dbReference type="ARBA" id="ARBA00010638"/>
    </source>
</evidence>
<dbReference type="InterPro" id="IPR024185">
    <property type="entry name" value="FTHF_cligase-like_sf"/>
</dbReference>